<keyword evidence="1" id="KW-0732">Signal</keyword>
<evidence type="ECO:0000313" key="2">
    <source>
        <dbReference type="EMBL" id="QRN52128.1"/>
    </source>
</evidence>
<name>A0ABX7GQ58_9GAMM</name>
<keyword evidence="3" id="KW-1185">Reference proteome</keyword>
<gene>
    <name evidence="2" type="ORF">ISN74_11520</name>
</gene>
<proteinExistence type="predicted"/>
<protein>
    <submittedName>
        <fullName evidence="2">Uncharacterized protein</fullName>
    </submittedName>
</protein>
<dbReference type="Proteomes" id="UP000663181">
    <property type="component" value="Chromosome"/>
</dbReference>
<dbReference type="InterPro" id="IPR046732">
    <property type="entry name" value="DUF6624"/>
</dbReference>
<accession>A0ABX7GQ58</accession>
<evidence type="ECO:0000313" key="3">
    <source>
        <dbReference type="Proteomes" id="UP000663181"/>
    </source>
</evidence>
<dbReference type="Pfam" id="PF20329">
    <property type="entry name" value="DUF6624"/>
    <property type="match status" value="1"/>
</dbReference>
<feature type="signal peptide" evidence="1">
    <location>
        <begin position="1"/>
        <end position="19"/>
    </location>
</feature>
<sequence>MKYVAYLIVLFAVASATHAQDCGQKLKQELLQRATTDQQVRNALQASPTSKDALDATLKTDADNTAYMRRVLARCGWPKKSVVGPEAAKAAWLLTQHADMDPQYQVLAAQQMKYAVLAKEAEPWDLAVLVDRNRRLNDQPQVYGMQFFSNADGVIEFYDIVTPSQLDHRRKVIGLPPFFCWATRVSKDNKDAPIRWPTGVFFQPTSCEDAP</sequence>
<organism evidence="2 3">
    <name type="scientific">Dyella caseinilytica</name>
    <dbReference type="NCBI Taxonomy" id="1849581"/>
    <lineage>
        <taxon>Bacteria</taxon>
        <taxon>Pseudomonadati</taxon>
        <taxon>Pseudomonadota</taxon>
        <taxon>Gammaproteobacteria</taxon>
        <taxon>Lysobacterales</taxon>
        <taxon>Rhodanobacteraceae</taxon>
        <taxon>Dyella</taxon>
    </lineage>
</organism>
<dbReference type="EMBL" id="CP064030">
    <property type="protein sequence ID" value="QRN52128.1"/>
    <property type="molecule type" value="Genomic_DNA"/>
</dbReference>
<dbReference type="RefSeq" id="WP_188800789.1">
    <property type="nucleotide sequence ID" value="NZ_BMIZ01000003.1"/>
</dbReference>
<reference evidence="2 3" key="1">
    <citation type="submission" date="2020-10" db="EMBL/GenBank/DDBJ databases">
        <title>Phylogeny of dyella-like bacteria.</title>
        <authorList>
            <person name="Fu J."/>
        </authorList>
    </citation>
    <scope>NUCLEOTIDE SEQUENCE [LARGE SCALE GENOMIC DNA]</scope>
    <source>
        <strain evidence="2 3">DHOB09</strain>
    </source>
</reference>
<feature type="chain" id="PRO_5046051738" evidence="1">
    <location>
        <begin position="20"/>
        <end position="211"/>
    </location>
</feature>
<evidence type="ECO:0000256" key="1">
    <source>
        <dbReference type="SAM" id="SignalP"/>
    </source>
</evidence>